<sequence length="144" mass="15883">MPEPKSSLARRGRGLARTTCVAVLLLVVTIAGPTIAQATDTHSAHRAEHGTAMVQQAISNAQIDEIKEFIAQLVRDFAEIIKPSISVQFGVTMAVTLVGGYTLCKIVISLRRGGRRSRRDHDDHYICHEHQLCHACHGTRRAHR</sequence>
<evidence type="ECO:0000256" key="1">
    <source>
        <dbReference type="SAM" id="Phobius"/>
    </source>
</evidence>
<protein>
    <submittedName>
        <fullName evidence="2">Uncharacterized protein</fullName>
    </submittedName>
</protein>
<dbReference type="AlphaFoldDB" id="A0A918PJA6"/>
<organism evidence="2 3">
    <name type="scientific">Streptomyces poonensis</name>
    <dbReference type="NCBI Taxonomy" id="68255"/>
    <lineage>
        <taxon>Bacteria</taxon>
        <taxon>Bacillati</taxon>
        <taxon>Actinomycetota</taxon>
        <taxon>Actinomycetes</taxon>
        <taxon>Kitasatosporales</taxon>
        <taxon>Streptomycetaceae</taxon>
        <taxon>Streptomyces</taxon>
    </lineage>
</organism>
<evidence type="ECO:0000313" key="2">
    <source>
        <dbReference type="EMBL" id="GGZ12970.1"/>
    </source>
</evidence>
<keyword evidence="1" id="KW-1133">Transmembrane helix</keyword>
<feature type="transmembrane region" description="Helical" evidence="1">
    <location>
        <begin position="85"/>
        <end position="108"/>
    </location>
</feature>
<keyword evidence="1" id="KW-0472">Membrane</keyword>
<keyword evidence="1" id="KW-0812">Transmembrane</keyword>
<dbReference type="EMBL" id="BMVW01000006">
    <property type="protein sequence ID" value="GGZ12970.1"/>
    <property type="molecule type" value="Genomic_DNA"/>
</dbReference>
<evidence type="ECO:0000313" key="3">
    <source>
        <dbReference type="Proteomes" id="UP000622166"/>
    </source>
</evidence>
<reference evidence="2" key="2">
    <citation type="submission" date="2020-09" db="EMBL/GenBank/DDBJ databases">
        <authorList>
            <person name="Sun Q."/>
            <person name="Ohkuma M."/>
        </authorList>
    </citation>
    <scope>NUCLEOTIDE SEQUENCE</scope>
    <source>
        <strain evidence="2">JCM 4815</strain>
    </source>
</reference>
<dbReference type="RefSeq" id="WP_189860187.1">
    <property type="nucleotide sequence ID" value="NZ_BMVW01000006.1"/>
</dbReference>
<keyword evidence="3" id="KW-1185">Reference proteome</keyword>
<reference evidence="2" key="1">
    <citation type="journal article" date="2014" name="Int. J. Syst. Evol. Microbiol.">
        <title>Complete genome sequence of Corynebacterium casei LMG S-19264T (=DSM 44701T), isolated from a smear-ripened cheese.</title>
        <authorList>
            <consortium name="US DOE Joint Genome Institute (JGI-PGF)"/>
            <person name="Walter F."/>
            <person name="Albersmeier A."/>
            <person name="Kalinowski J."/>
            <person name="Ruckert C."/>
        </authorList>
    </citation>
    <scope>NUCLEOTIDE SEQUENCE</scope>
    <source>
        <strain evidence="2">JCM 4815</strain>
    </source>
</reference>
<name>A0A918PJA6_9ACTN</name>
<comment type="caution">
    <text evidence="2">The sequence shown here is derived from an EMBL/GenBank/DDBJ whole genome shotgun (WGS) entry which is preliminary data.</text>
</comment>
<dbReference type="Proteomes" id="UP000622166">
    <property type="component" value="Unassembled WGS sequence"/>
</dbReference>
<accession>A0A918PJA6</accession>
<gene>
    <name evidence="2" type="ORF">GCM10010365_35920</name>
</gene>
<proteinExistence type="predicted"/>